<dbReference type="PANTHER" id="PTHR12480:SF21">
    <property type="entry name" value="JMJC DOMAIN-CONTAINING PROTEIN 8"/>
    <property type="match status" value="1"/>
</dbReference>
<dbReference type="Pfam" id="PF13621">
    <property type="entry name" value="Cupin_8"/>
    <property type="match status" value="1"/>
</dbReference>
<dbReference type="Proteomes" id="UP000239649">
    <property type="component" value="Unassembled WGS sequence"/>
</dbReference>
<dbReference type="InterPro" id="IPR003347">
    <property type="entry name" value="JmjC_dom"/>
</dbReference>
<organism evidence="3 4">
    <name type="scientific">Micractinium conductrix</name>
    <dbReference type="NCBI Taxonomy" id="554055"/>
    <lineage>
        <taxon>Eukaryota</taxon>
        <taxon>Viridiplantae</taxon>
        <taxon>Chlorophyta</taxon>
        <taxon>core chlorophytes</taxon>
        <taxon>Trebouxiophyceae</taxon>
        <taxon>Chlorellales</taxon>
        <taxon>Chlorellaceae</taxon>
        <taxon>Chlorella clade</taxon>
        <taxon>Micractinium</taxon>
    </lineage>
</organism>
<feature type="non-terminal residue" evidence="3">
    <location>
        <position position="1"/>
    </location>
</feature>
<dbReference type="EMBL" id="LHPF02000002">
    <property type="protein sequence ID" value="PSC75559.1"/>
    <property type="molecule type" value="Genomic_DNA"/>
</dbReference>
<comment type="similarity">
    <text evidence="1">Belongs to the JARID1 histone demethylase family.</text>
</comment>
<dbReference type="PANTHER" id="PTHR12480">
    <property type="entry name" value="ARGININE DEMETHYLASE AND LYSYL-HYDROXYLASE JMJD"/>
    <property type="match status" value="1"/>
</dbReference>
<dbReference type="OrthoDB" id="424465at2759"/>
<keyword evidence="4" id="KW-1185">Reference proteome</keyword>
<feature type="domain" description="JmjC" evidence="2">
    <location>
        <begin position="175"/>
        <end position="336"/>
    </location>
</feature>
<dbReference type="AlphaFoldDB" id="A0A2P6VNA0"/>
<name>A0A2P6VNA0_9CHLO</name>
<dbReference type="STRING" id="554055.A0A2P6VNA0"/>
<dbReference type="SUPFAM" id="SSF51197">
    <property type="entry name" value="Clavaminate synthase-like"/>
    <property type="match status" value="1"/>
</dbReference>
<dbReference type="SMART" id="SM00558">
    <property type="entry name" value="JmjC"/>
    <property type="match status" value="1"/>
</dbReference>
<evidence type="ECO:0000313" key="3">
    <source>
        <dbReference type="EMBL" id="PSC75559.1"/>
    </source>
</evidence>
<dbReference type="InterPro" id="IPR041667">
    <property type="entry name" value="Cupin_8"/>
</dbReference>
<gene>
    <name evidence="3" type="ORF">C2E20_1698</name>
</gene>
<dbReference type="PROSITE" id="PS51184">
    <property type="entry name" value="JMJC"/>
    <property type="match status" value="1"/>
</dbReference>
<dbReference type="Gene3D" id="2.60.120.650">
    <property type="entry name" value="Cupin"/>
    <property type="match status" value="1"/>
</dbReference>
<sequence length="441" mass="46989">ILSAAERAGRLTPSVMAALAATLGSPLNKTVVVAGGHSIMEAGKSVGMLTLGVPPSVAMRGGFSAADAIFDGFGAGGGLTWRKARLILDKRNEKAAHCATAAVDPAWLEIDNVERRSGLSVAEFREQYELPNRPVILTDVVLVGDQPISFDAYCKYSDANNDELPLYLFDKTFCKTAPQLAEDYAVPELFAEDLFSLLGESRPDFRWLIIGPFKSGSSWHKDPNSTSAWNGVVRGSKKWVMYPPHVTPPGVRPSQDGADVASPVSLMEWFMSFYEHRDTVGYTPKECILKEGELLFIPRNWWHVALNLEGDTVAVTQNFVSPANLTHVLAHLRSRSPALVSGCSKASRAGLYDRFVASLRQHRPELLAGVEAAEAAARRKQEEQHKLAELFKAPVAAAASGGNATAHGGAANDSAAGDGAANGVVAAAAAGGGGFSFGFKL</sequence>
<evidence type="ECO:0000256" key="1">
    <source>
        <dbReference type="ARBA" id="ARBA00006801"/>
    </source>
</evidence>
<protein>
    <submittedName>
        <fullName evidence="3">F-box protein</fullName>
    </submittedName>
</protein>
<evidence type="ECO:0000259" key="2">
    <source>
        <dbReference type="PROSITE" id="PS51184"/>
    </source>
</evidence>
<dbReference type="GO" id="GO:0000987">
    <property type="term" value="F:cis-regulatory region sequence-specific DNA binding"/>
    <property type="evidence" value="ECO:0007669"/>
    <property type="project" value="TreeGrafter"/>
</dbReference>
<evidence type="ECO:0000313" key="4">
    <source>
        <dbReference type="Proteomes" id="UP000239649"/>
    </source>
</evidence>
<dbReference type="GO" id="GO:0005634">
    <property type="term" value="C:nucleus"/>
    <property type="evidence" value="ECO:0007669"/>
    <property type="project" value="TreeGrafter"/>
</dbReference>
<proteinExistence type="inferred from homology"/>
<dbReference type="InterPro" id="IPR050910">
    <property type="entry name" value="JMJD6_ArgDemeth/LysHydrox"/>
</dbReference>
<reference evidence="3 4" key="1">
    <citation type="journal article" date="2018" name="Plant J.">
        <title>Genome sequences of Chlorella sorokiniana UTEX 1602 and Micractinium conductrix SAG 241.80: implications to maltose excretion by a green alga.</title>
        <authorList>
            <person name="Arriola M.B."/>
            <person name="Velmurugan N."/>
            <person name="Zhang Y."/>
            <person name="Plunkett M.H."/>
            <person name="Hondzo H."/>
            <person name="Barney B.M."/>
        </authorList>
    </citation>
    <scope>NUCLEOTIDE SEQUENCE [LARGE SCALE GENOMIC DNA]</scope>
    <source>
        <strain evidence="3 4">SAG 241.80</strain>
    </source>
</reference>
<comment type="caution">
    <text evidence="3">The sequence shown here is derived from an EMBL/GenBank/DDBJ whole genome shotgun (WGS) entry which is preliminary data.</text>
</comment>
<accession>A0A2P6VNA0</accession>